<organism evidence="2 3">
    <name type="scientific">Paractinoplanes rhizophilus</name>
    <dbReference type="NCBI Taxonomy" id="1416877"/>
    <lineage>
        <taxon>Bacteria</taxon>
        <taxon>Bacillati</taxon>
        <taxon>Actinomycetota</taxon>
        <taxon>Actinomycetes</taxon>
        <taxon>Micromonosporales</taxon>
        <taxon>Micromonosporaceae</taxon>
        <taxon>Paractinoplanes</taxon>
    </lineage>
</organism>
<proteinExistence type="predicted"/>
<dbReference type="Proteomes" id="UP001596548">
    <property type="component" value="Unassembled WGS sequence"/>
</dbReference>
<accession>A0ABW2I430</accession>
<feature type="region of interest" description="Disordered" evidence="1">
    <location>
        <begin position="1"/>
        <end position="22"/>
    </location>
</feature>
<dbReference type="EMBL" id="JBHTBJ010000054">
    <property type="protein sequence ID" value="MFC7279578.1"/>
    <property type="molecule type" value="Genomic_DNA"/>
</dbReference>
<feature type="compositionally biased region" description="Basic residues" evidence="1">
    <location>
        <begin position="10"/>
        <end position="20"/>
    </location>
</feature>
<keyword evidence="3" id="KW-1185">Reference proteome</keyword>
<name>A0ABW2I430_9ACTN</name>
<dbReference type="RefSeq" id="WP_378977033.1">
    <property type="nucleotide sequence ID" value="NZ_JBHTBJ010000054.1"/>
</dbReference>
<evidence type="ECO:0000313" key="2">
    <source>
        <dbReference type="EMBL" id="MFC7279578.1"/>
    </source>
</evidence>
<protein>
    <submittedName>
        <fullName evidence="2">Uncharacterized protein</fullName>
    </submittedName>
</protein>
<evidence type="ECO:0000313" key="3">
    <source>
        <dbReference type="Proteomes" id="UP001596548"/>
    </source>
</evidence>
<sequence>MLIAMNEGHGRRRGVGHSPRRTGDIASVGEQIEGHVVVDVEPVTLRQLSHRLGQPDAGYIVGDHMQIETGTPEIAREFQREVIGDTAGAISEIEKRESAGVTECRGRPPRCGSKHDRLGRQYRDGGSHVISITAVTEVVYRPLTQRLLPLGRRVPEGPA</sequence>
<evidence type="ECO:0000256" key="1">
    <source>
        <dbReference type="SAM" id="MobiDB-lite"/>
    </source>
</evidence>
<gene>
    <name evidence="2" type="ORF">ACFQS1_36915</name>
</gene>
<comment type="caution">
    <text evidence="2">The sequence shown here is derived from an EMBL/GenBank/DDBJ whole genome shotgun (WGS) entry which is preliminary data.</text>
</comment>
<reference evidence="3" key="1">
    <citation type="journal article" date="2019" name="Int. J. Syst. Evol. Microbiol.">
        <title>The Global Catalogue of Microorganisms (GCM) 10K type strain sequencing project: providing services to taxonomists for standard genome sequencing and annotation.</title>
        <authorList>
            <consortium name="The Broad Institute Genomics Platform"/>
            <consortium name="The Broad Institute Genome Sequencing Center for Infectious Disease"/>
            <person name="Wu L."/>
            <person name="Ma J."/>
        </authorList>
    </citation>
    <scope>NUCLEOTIDE SEQUENCE [LARGE SCALE GENOMIC DNA]</scope>
    <source>
        <strain evidence="3">XZYJT-10</strain>
    </source>
</reference>